<protein>
    <submittedName>
        <fullName evidence="1">Uncharacterized protein</fullName>
    </submittedName>
</protein>
<dbReference type="AlphaFoldDB" id="X1ELI5"/>
<dbReference type="EMBL" id="BART01030587">
    <property type="protein sequence ID" value="GAH17959.1"/>
    <property type="molecule type" value="Genomic_DNA"/>
</dbReference>
<reference evidence="1" key="1">
    <citation type="journal article" date="2014" name="Front. Microbiol.">
        <title>High frequency of phylogenetically diverse reductive dehalogenase-homologous genes in deep subseafloor sedimentary metagenomes.</title>
        <authorList>
            <person name="Kawai M."/>
            <person name="Futagami T."/>
            <person name="Toyoda A."/>
            <person name="Takaki Y."/>
            <person name="Nishi S."/>
            <person name="Hori S."/>
            <person name="Arai W."/>
            <person name="Tsubouchi T."/>
            <person name="Morono Y."/>
            <person name="Uchiyama I."/>
            <person name="Ito T."/>
            <person name="Fujiyama A."/>
            <person name="Inagaki F."/>
            <person name="Takami H."/>
        </authorList>
    </citation>
    <scope>NUCLEOTIDE SEQUENCE</scope>
    <source>
        <strain evidence="1">Expedition CK06-06</strain>
    </source>
</reference>
<proteinExistence type="predicted"/>
<comment type="caution">
    <text evidence="1">The sequence shown here is derived from an EMBL/GenBank/DDBJ whole genome shotgun (WGS) entry which is preliminary data.</text>
</comment>
<accession>X1ELI5</accession>
<evidence type="ECO:0000313" key="1">
    <source>
        <dbReference type="EMBL" id="GAH17959.1"/>
    </source>
</evidence>
<organism evidence="1">
    <name type="scientific">marine sediment metagenome</name>
    <dbReference type="NCBI Taxonomy" id="412755"/>
    <lineage>
        <taxon>unclassified sequences</taxon>
        <taxon>metagenomes</taxon>
        <taxon>ecological metagenomes</taxon>
    </lineage>
</organism>
<sequence length="88" mass="9592">MGIKHKAVKAIGEEGHSTEWNDEHKIDSDVNFAGYSGVNVGEPAAPSDIATKNYVDVQAGEIPSALRTYRQTTFSATNISTYYKQIIS</sequence>
<gene>
    <name evidence="1" type="ORF">S01H4_53349</name>
</gene>
<feature type="non-terminal residue" evidence="1">
    <location>
        <position position="88"/>
    </location>
</feature>
<name>X1ELI5_9ZZZZ</name>